<sequence length="343" mass="36591">MPTPYEQWAAGHKGTLNVLGEQPTAVVEPPTGPASYSEWRKDVDIKPLTVGEKVAEIGKAALRMPEYVAANVGDVIFWLAEQDRAKIPAVIPALLAATISQEQWDRGKGKMVRFANNVSEHWRKAAATGIEAKDPRIEALSWSEAPVLKGLVSGIESSGSFLAAVASGIITKNPNVGLVLLGAMSGGGAYRELREAGVEEGLANATALLVGTFEAVTEKLPFNAIFGKTSKRFLAKFLKSASLESLQEFFQNMGENYFTHFAKEYQETGEVGESLKIEWAQLMENWQEAISGGIVMGGAGAVMNMNTFTNIGYAAGGSGTLNQTDGLINSAAYPTTLVIETSG</sequence>
<evidence type="ECO:0000313" key="1">
    <source>
        <dbReference type="EMBL" id="KKK54936.1"/>
    </source>
</evidence>
<name>A0A0F8Z4G1_9ZZZZ</name>
<organism evidence="1">
    <name type="scientific">marine sediment metagenome</name>
    <dbReference type="NCBI Taxonomy" id="412755"/>
    <lineage>
        <taxon>unclassified sequences</taxon>
        <taxon>metagenomes</taxon>
        <taxon>ecological metagenomes</taxon>
    </lineage>
</organism>
<reference evidence="1" key="1">
    <citation type="journal article" date="2015" name="Nature">
        <title>Complex archaea that bridge the gap between prokaryotes and eukaryotes.</title>
        <authorList>
            <person name="Spang A."/>
            <person name="Saw J.H."/>
            <person name="Jorgensen S.L."/>
            <person name="Zaremba-Niedzwiedzka K."/>
            <person name="Martijn J."/>
            <person name="Lind A.E."/>
            <person name="van Eijk R."/>
            <person name="Schleper C."/>
            <person name="Guy L."/>
            <person name="Ettema T.J."/>
        </authorList>
    </citation>
    <scope>NUCLEOTIDE SEQUENCE</scope>
</reference>
<accession>A0A0F8Z4G1</accession>
<comment type="caution">
    <text evidence="1">The sequence shown here is derived from an EMBL/GenBank/DDBJ whole genome shotgun (WGS) entry which is preliminary data.</text>
</comment>
<feature type="non-terminal residue" evidence="1">
    <location>
        <position position="343"/>
    </location>
</feature>
<proteinExistence type="predicted"/>
<gene>
    <name evidence="1" type="ORF">LCGC14_3079640</name>
</gene>
<dbReference type="AlphaFoldDB" id="A0A0F8Z4G1"/>
<protein>
    <submittedName>
        <fullName evidence="1">Uncharacterized protein</fullName>
    </submittedName>
</protein>
<dbReference type="EMBL" id="LAZR01065740">
    <property type="protein sequence ID" value="KKK54936.1"/>
    <property type="molecule type" value="Genomic_DNA"/>
</dbReference>